<name>A0AAP0MH27_9ROSI</name>
<dbReference type="SUPFAM" id="SSF101148">
    <property type="entry name" value="Plant invertase/pectin methylesterase inhibitor"/>
    <property type="match status" value="1"/>
</dbReference>
<dbReference type="InterPro" id="IPR035513">
    <property type="entry name" value="Invertase/methylesterase_inhib"/>
</dbReference>
<accession>A0AAP0MH27</accession>
<evidence type="ECO:0000313" key="2">
    <source>
        <dbReference type="EMBL" id="KAK9201885.1"/>
    </source>
</evidence>
<protein>
    <submittedName>
        <fullName evidence="2">Uncharacterized protein</fullName>
    </submittedName>
</protein>
<keyword evidence="3" id="KW-1185">Reference proteome</keyword>
<feature type="chain" id="PRO_5042856962" evidence="1">
    <location>
        <begin position="27"/>
        <end position="81"/>
    </location>
</feature>
<dbReference type="Proteomes" id="UP001428341">
    <property type="component" value="Unassembled WGS sequence"/>
</dbReference>
<sequence length="81" mass="9157">MGSNLLLLITLPILISIPFFANPTCAANFARKSRVTPETICKYTPNQSYCKSMLANANQTPDIYTYGRFSFRKAFRNLENS</sequence>
<feature type="signal peptide" evidence="1">
    <location>
        <begin position="1"/>
        <end position="26"/>
    </location>
</feature>
<reference evidence="2 3" key="1">
    <citation type="submission" date="2024-05" db="EMBL/GenBank/DDBJ databases">
        <title>Haplotype-resolved chromosome-level genome assembly of Huyou (Citrus changshanensis).</title>
        <authorList>
            <person name="Miao C."/>
            <person name="Chen W."/>
            <person name="Wu Y."/>
            <person name="Wang L."/>
            <person name="Zhao S."/>
            <person name="Grierson D."/>
            <person name="Xu C."/>
            <person name="Chen K."/>
        </authorList>
    </citation>
    <scope>NUCLEOTIDE SEQUENCE [LARGE SCALE GENOMIC DNA]</scope>
    <source>
        <strain evidence="2">01-14</strain>
        <tissue evidence="2">Leaf</tissue>
    </source>
</reference>
<organism evidence="2 3">
    <name type="scientific">Citrus x changshan-huyou</name>
    <dbReference type="NCBI Taxonomy" id="2935761"/>
    <lineage>
        <taxon>Eukaryota</taxon>
        <taxon>Viridiplantae</taxon>
        <taxon>Streptophyta</taxon>
        <taxon>Embryophyta</taxon>
        <taxon>Tracheophyta</taxon>
        <taxon>Spermatophyta</taxon>
        <taxon>Magnoliopsida</taxon>
        <taxon>eudicotyledons</taxon>
        <taxon>Gunneridae</taxon>
        <taxon>Pentapetalae</taxon>
        <taxon>rosids</taxon>
        <taxon>malvids</taxon>
        <taxon>Sapindales</taxon>
        <taxon>Rutaceae</taxon>
        <taxon>Aurantioideae</taxon>
        <taxon>Citrus</taxon>
    </lineage>
</organism>
<comment type="caution">
    <text evidence="2">The sequence shown here is derived from an EMBL/GenBank/DDBJ whole genome shotgun (WGS) entry which is preliminary data.</text>
</comment>
<gene>
    <name evidence="2" type="ORF">WN944_017093</name>
</gene>
<evidence type="ECO:0000313" key="3">
    <source>
        <dbReference type="Proteomes" id="UP001428341"/>
    </source>
</evidence>
<keyword evidence="1" id="KW-0732">Signal</keyword>
<dbReference type="EMBL" id="JBCGBO010000005">
    <property type="protein sequence ID" value="KAK9201885.1"/>
    <property type="molecule type" value="Genomic_DNA"/>
</dbReference>
<proteinExistence type="predicted"/>
<evidence type="ECO:0000256" key="1">
    <source>
        <dbReference type="SAM" id="SignalP"/>
    </source>
</evidence>
<dbReference type="AlphaFoldDB" id="A0AAP0MH27"/>